<evidence type="ECO:0000313" key="3">
    <source>
        <dbReference type="Proteomes" id="UP000054375"/>
    </source>
</evidence>
<comment type="caution">
    <text evidence="2">The sequence shown here is derived from an EMBL/GenBank/DDBJ whole genome shotgun (WGS) entry which is preliminary data.</text>
</comment>
<sequence>MSALTDAVRAGRTSEVVGLLDGMTAAERRAELPELKALRKELRADRWSSEATRAHPALHAAGAVCQTGAAAVASWLAGTDMRWSQSSPELLLHLLGDRDPDWLADVAHRLAERPTGTNVPYELMAGLVRLSGCPVPTTEAYVQGWVWHLGGTWREGDTLVERLRKEPHLAALVPAMFETNEVGSSLWWLGSEGPDSWPGALSQLAEERVLERKTLIDVCVARLLRGGQTNGLRVCLRLLKALALTREEQRERTADWLALASDSLSLVASHAQSVLAALVLDGDLLPRQLAEMSEAVLFRTEKKLVRAQLTLLGKVLAREPSAADLLLPAAAQAFGHRDPDVQERALKLVERHAGKVAAPEARDELVASAEQLIPSLRSRAAEALGATAPAPEPLVHEEVLPPAPEPIRLPLAPESATELAEEISALLESADDVAAFEGALDGIVRQAHVNREALLEALDPVAGRCWWDQRPKPGDLSQADQHFSTHHGLADPSDALALILATFRGRVGTATLQASLQRWTVSTGCVHGPLACAFEARVWEIAHRLRTDPLPFLLSTPTWSTGLLDPDELVERLDAYKSSGVRVAECDFAQALLRVGREDRPAAEAAAGRARALGTAEGTRLAQWLTAGDPALPLDRQRTSDTRVLLEFGEVEELQADFPQEFRHLGRRVAAPRKGWCYRHWNIGLRRHWLAVLPERRELVAVRILRDLSAVALDDEKGAAEILPPLAESGGEAGEAVHLCLAYGLGARHEQDRLGAVDALLVLAARGQLDADRLGADLGQLVRRGAVKPTRLAESARTAAATGAEVTVWRVLRHALPILLADLAGAAAPGSSGSTAVARGLGELLGVAAECVERSGARGELPHLARAADRRGASRLVSQARRLRDALNREAAA</sequence>
<name>A0A124HXC5_9ACTN</name>
<keyword evidence="3" id="KW-1185">Reference proteome</keyword>
<organism evidence="2 3">
    <name type="scientific">Streptomyces griseorubiginosus</name>
    <dbReference type="NCBI Taxonomy" id="67304"/>
    <lineage>
        <taxon>Bacteria</taxon>
        <taxon>Bacillati</taxon>
        <taxon>Actinomycetota</taxon>
        <taxon>Actinomycetes</taxon>
        <taxon>Kitasatosporales</taxon>
        <taxon>Streptomycetaceae</taxon>
        <taxon>Streptomyces</taxon>
    </lineage>
</organism>
<protein>
    <recommendedName>
        <fullName evidence="1">DUF7824 domain-containing protein</fullName>
    </recommendedName>
</protein>
<dbReference type="EMBL" id="LMWV01000020">
    <property type="protein sequence ID" value="KUN64349.1"/>
    <property type="molecule type" value="Genomic_DNA"/>
</dbReference>
<proteinExistence type="predicted"/>
<dbReference type="Pfam" id="PF25148">
    <property type="entry name" value="DUF7824"/>
    <property type="match status" value="1"/>
</dbReference>
<feature type="domain" description="DUF7824" evidence="1">
    <location>
        <begin position="530"/>
        <end position="606"/>
    </location>
</feature>
<evidence type="ECO:0000259" key="1">
    <source>
        <dbReference type="Pfam" id="PF25148"/>
    </source>
</evidence>
<dbReference type="AlphaFoldDB" id="A0A124HXC5"/>
<reference evidence="2 3" key="1">
    <citation type="submission" date="2015-10" db="EMBL/GenBank/DDBJ databases">
        <title>Draft genome sequence of Streptomyces griseorubiginosus DSM 40469, type strain for the species Streptomyces griseorubiginosus.</title>
        <authorList>
            <person name="Ruckert C."/>
            <person name="Winkler A."/>
            <person name="Kalinowski J."/>
            <person name="Kampfer P."/>
            <person name="Glaeser S."/>
        </authorList>
    </citation>
    <scope>NUCLEOTIDE SEQUENCE [LARGE SCALE GENOMIC DNA]</scope>
    <source>
        <strain evidence="2 3">DSM 40469</strain>
    </source>
</reference>
<dbReference type="RefSeq" id="WP_062241171.1">
    <property type="nucleotide sequence ID" value="NZ_JBPJFL010000002.1"/>
</dbReference>
<evidence type="ECO:0000313" key="2">
    <source>
        <dbReference type="EMBL" id="KUN64349.1"/>
    </source>
</evidence>
<gene>
    <name evidence="2" type="ORF">AQJ54_25360</name>
</gene>
<accession>A0A124HXC5</accession>
<dbReference type="Proteomes" id="UP000054375">
    <property type="component" value="Unassembled WGS sequence"/>
</dbReference>
<dbReference type="InterPro" id="IPR056726">
    <property type="entry name" value="DUF7824"/>
</dbReference>